<protein>
    <submittedName>
        <fullName evidence="1">Phage protein Gp19/Gp15/Gp42</fullName>
    </submittedName>
</protein>
<sequence length="151" mass="16063">MTDGYPQAPVPLSVGIRASAPATSEATGGNGPFAIVEDLEARWHALTSEERRRAERLLADASDLIRTSCPNWSRATPLTLERVACSIVKRAMLASDDIAGVTQHSQTAGSYSESFSYSNPDGDLYLTRSEKESLGGDGVAWAYDPAVGTVT</sequence>
<name>A0A4Q5AWS0_9BIFI</name>
<dbReference type="Proteomes" id="UP000293208">
    <property type="component" value="Unassembled WGS sequence"/>
</dbReference>
<reference evidence="1 2" key="1">
    <citation type="submission" date="2018-12" db="EMBL/GenBank/DDBJ databases">
        <title>Unveiling genomic diversity among members of the Bifidobacterium pseudolongum species, a widely distributed gut commensal of the animal kingdom.</title>
        <authorList>
            <person name="Lugli G.A."/>
            <person name="Duranti S."/>
            <person name="Albert K."/>
            <person name="Mancabelli L."/>
            <person name="Napoli S."/>
            <person name="Viappiani A."/>
            <person name="Anzalone R."/>
            <person name="Longhi G."/>
            <person name="Milani C."/>
            <person name="Turroni F."/>
            <person name="Alessandri G."/>
            <person name="Sela D.A."/>
            <person name="Van Sinderen D."/>
            <person name="Ventura M."/>
        </authorList>
    </citation>
    <scope>NUCLEOTIDE SEQUENCE [LARGE SCALE GENOMIC DNA]</scope>
    <source>
        <strain evidence="1 2">2001B</strain>
    </source>
</reference>
<evidence type="ECO:0000313" key="1">
    <source>
        <dbReference type="EMBL" id="RYQ39381.1"/>
    </source>
</evidence>
<dbReference type="InterPro" id="IPR018963">
    <property type="entry name" value="Mycophage_D29_Gp19"/>
</dbReference>
<dbReference type="RefSeq" id="WP_129914346.1">
    <property type="nucleotide sequence ID" value="NZ_RYUY01000004.1"/>
</dbReference>
<dbReference type="AlphaFoldDB" id="A0A4Q5AWS0"/>
<proteinExistence type="predicted"/>
<gene>
    <name evidence="1" type="ORF">PG2001B_1122</name>
</gene>
<dbReference type="Pfam" id="PF09355">
    <property type="entry name" value="Phage_Gp19"/>
    <property type="match status" value="1"/>
</dbReference>
<accession>A0A4Q5AWS0</accession>
<dbReference type="EMBL" id="RYUY01000004">
    <property type="protein sequence ID" value="RYQ39381.1"/>
    <property type="molecule type" value="Genomic_DNA"/>
</dbReference>
<evidence type="ECO:0000313" key="2">
    <source>
        <dbReference type="Proteomes" id="UP000293208"/>
    </source>
</evidence>
<comment type="caution">
    <text evidence="1">The sequence shown here is derived from an EMBL/GenBank/DDBJ whole genome shotgun (WGS) entry which is preliminary data.</text>
</comment>
<organism evidence="1 2">
    <name type="scientific">Bifidobacterium pseudolongum subsp. globosum</name>
    <dbReference type="NCBI Taxonomy" id="1690"/>
    <lineage>
        <taxon>Bacteria</taxon>
        <taxon>Bacillati</taxon>
        <taxon>Actinomycetota</taxon>
        <taxon>Actinomycetes</taxon>
        <taxon>Bifidobacteriales</taxon>
        <taxon>Bifidobacteriaceae</taxon>
        <taxon>Bifidobacterium</taxon>
    </lineage>
</organism>